<gene>
    <name evidence="1" type="ORF">C7I85_12250</name>
</gene>
<keyword evidence="2" id="KW-1185">Reference proteome</keyword>
<evidence type="ECO:0000313" key="1">
    <source>
        <dbReference type="EMBL" id="PSJ60806.1"/>
    </source>
</evidence>
<evidence type="ECO:0000313" key="2">
    <source>
        <dbReference type="Proteomes" id="UP000240653"/>
    </source>
</evidence>
<sequence>MTSDLIARLEGLTKPCNKTDILVEIALFKPDRFYASIRVNDAGTKVIYTSKGGRDSTYWAGDHTLSPERRARSIAALRALEAGGRDA</sequence>
<name>A0A2P7SE63_9HYPH</name>
<protein>
    <submittedName>
        <fullName evidence="1">Uncharacterized protein</fullName>
    </submittedName>
</protein>
<reference evidence="1 2" key="1">
    <citation type="submission" date="2018-03" db="EMBL/GenBank/DDBJ databases">
        <title>The draft genome of Mesorhizobium soli JCM 19897.</title>
        <authorList>
            <person name="Li L."/>
            <person name="Liu L."/>
            <person name="Liang L."/>
            <person name="Wang T."/>
            <person name="Zhang X."/>
        </authorList>
    </citation>
    <scope>NUCLEOTIDE SEQUENCE [LARGE SCALE GENOMIC DNA]</scope>
    <source>
        <strain evidence="1 2">JCM 19897</strain>
    </source>
</reference>
<organism evidence="1 2">
    <name type="scientific">Pseudaminobacter soli</name>
    <name type="common">ex Li et al. 2025</name>
    <dbReference type="NCBI Taxonomy" id="1295366"/>
    <lineage>
        <taxon>Bacteria</taxon>
        <taxon>Pseudomonadati</taxon>
        <taxon>Pseudomonadota</taxon>
        <taxon>Alphaproteobacteria</taxon>
        <taxon>Hyphomicrobiales</taxon>
        <taxon>Phyllobacteriaceae</taxon>
        <taxon>Pseudaminobacter</taxon>
    </lineage>
</organism>
<dbReference type="Proteomes" id="UP000240653">
    <property type="component" value="Unassembled WGS sequence"/>
</dbReference>
<dbReference type="OrthoDB" id="9966179at2"/>
<accession>A0A2P7SE63</accession>
<comment type="caution">
    <text evidence="1">The sequence shown here is derived from an EMBL/GenBank/DDBJ whole genome shotgun (WGS) entry which is preliminary data.</text>
</comment>
<dbReference type="EMBL" id="PXYL01000005">
    <property type="protein sequence ID" value="PSJ60806.1"/>
    <property type="molecule type" value="Genomic_DNA"/>
</dbReference>
<proteinExistence type="predicted"/>
<dbReference type="RefSeq" id="WP_106724271.1">
    <property type="nucleotide sequence ID" value="NZ_PXYL01000005.1"/>
</dbReference>
<dbReference type="AlphaFoldDB" id="A0A2P7SE63"/>